<dbReference type="InterPro" id="IPR013108">
    <property type="entry name" value="Amidohydro_3"/>
</dbReference>
<dbReference type="PANTHER" id="PTHR22642:SF2">
    <property type="entry name" value="PROTEIN LONG AFTER FAR-RED 3"/>
    <property type="match status" value="1"/>
</dbReference>
<protein>
    <submittedName>
        <fullName evidence="3">Amidohydrolase</fullName>
    </submittedName>
</protein>
<keyword evidence="3" id="KW-0378">Hydrolase</keyword>
<evidence type="ECO:0000313" key="4">
    <source>
        <dbReference type="Proteomes" id="UP000326287"/>
    </source>
</evidence>
<feature type="signal peptide" evidence="1">
    <location>
        <begin position="1"/>
        <end position="19"/>
    </location>
</feature>
<sequence>MLRALLALLLAGSTCSAGAATLVHNVKGYTLNQGELETFAALEFEGKTITAVYDSALAAEQSQARDKIDAGGATLLPGLIDAHGHIGGYGQALASVDLFGAGSEAEAARRVADFAAQNKDAWIVGRGWNQVLWQDKEFPERSSLDSVDTDRPIALSRVDGHALWVNSTALEMAGIDAETPDPDGGQIIRGADGKPTGVLIDNAMDKVFRAIPSLTDDNIAEYQRQALLSAASFGLTSIHDAGITAAQVKAFQTLQASGSLPLRVYAMLDVLDHENDAILARGPQIDPEHMLDIRSVKISADGALGSRGAALFEDYSDKPGHTGLLLLSDEDLRHHMSRAMAAGYQVNTHAIGDLANARILDLYEELMPQYKSTDQRHRIEHSQILRVEDIPRFASLGVIASIQPTHATSDMNMAGDRLGKDRLVGAYAWKSLLDSGAHLAGGSDFPVEHPNPFFGLYSAITRQNHDGEPPGGWLPEQKISRTEALYLFTEGAAYSAHQEQLIGRLAPGYFADFILVKEDYFDMPESDIWNSTVLETWVGGTKVYSK</sequence>
<dbReference type="RefSeq" id="WP_152662275.1">
    <property type="nucleotide sequence ID" value="NZ_CP036422.1"/>
</dbReference>
<dbReference type="InterPro" id="IPR033932">
    <property type="entry name" value="YtcJ-like"/>
</dbReference>
<dbReference type="AlphaFoldDB" id="A0A5P9NK10"/>
<dbReference type="CDD" id="cd01300">
    <property type="entry name" value="YtcJ_like"/>
    <property type="match status" value="1"/>
</dbReference>
<dbReference type="SUPFAM" id="SSF51338">
    <property type="entry name" value="Composite domain of metallo-dependent hydrolases"/>
    <property type="match status" value="1"/>
</dbReference>
<evidence type="ECO:0000259" key="2">
    <source>
        <dbReference type="Pfam" id="PF07969"/>
    </source>
</evidence>
<evidence type="ECO:0000256" key="1">
    <source>
        <dbReference type="SAM" id="SignalP"/>
    </source>
</evidence>
<name>A0A5P9NK10_9GAMM</name>
<feature type="chain" id="PRO_5024891383" evidence="1">
    <location>
        <begin position="20"/>
        <end position="546"/>
    </location>
</feature>
<dbReference type="KEGG" id="halc:EY643_11130"/>
<gene>
    <name evidence="3" type="ORF">EY643_11130</name>
</gene>
<dbReference type="Gene3D" id="2.30.40.10">
    <property type="entry name" value="Urease, subunit C, domain 1"/>
    <property type="match status" value="1"/>
</dbReference>
<dbReference type="GO" id="GO:0016810">
    <property type="term" value="F:hydrolase activity, acting on carbon-nitrogen (but not peptide) bonds"/>
    <property type="evidence" value="ECO:0007669"/>
    <property type="project" value="InterPro"/>
</dbReference>
<dbReference type="Pfam" id="PF07969">
    <property type="entry name" value="Amidohydro_3"/>
    <property type="match status" value="1"/>
</dbReference>
<dbReference type="SUPFAM" id="SSF51556">
    <property type="entry name" value="Metallo-dependent hydrolases"/>
    <property type="match status" value="1"/>
</dbReference>
<dbReference type="Proteomes" id="UP000326287">
    <property type="component" value="Chromosome"/>
</dbReference>
<dbReference type="Gene3D" id="3.20.20.140">
    <property type="entry name" value="Metal-dependent hydrolases"/>
    <property type="match status" value="1"/>
</dbReference>
<evidence type="ECO:0000313" key="3">
    <source>
        <dbReference type="EMBL" id="QFU76170.1"/>
    </source>
</evidence>
<organism evidence="3 4">
    <name type="scientific">Halioglobus maricola</name>
    <dbReference type="NCBI Taxonomy" id="2601894"/>
    <lineage>
        <taxon>Bacteria</taxon>
        <taxon>Pseudomonadati</taxon>
        <taxon>Pseudomonadota</taxon>
        <taxon>Gammaproteobacteria</taxon>
        <taxon>Cellvibrionales</taxon>
        <taxon>Halieaceae</taxon>
        <taxon>Halioglobus</taxon>
    </lineage>
</organism>
<dbReference type="EMBL" id="CP036422">
    <property type="protein sequence ID" value="QFU76170.1"/>
    <property type="molecule type" value="Genomic_DNA"/>
</dbReference>
<feature type="domain" description="Amidohydrolase 3" evidence="2">
    <location>
        <begin position="68"/>
        <end position="544"/>
    </location>
</feature>
<dbReference type="Gene3D" id="3.10.310.70">
    <property type="match status" value="1"/>
</dbReference>
<dbReference type="OrthoDB" id="5734927at2"/>
<dbReference type="PANTHER" id="PTHR22642">
    <property type="entry name" value="IMIDAZOLONEPROPIONASE"/>
    <property type="match status" value="1"/>
</dbReference>
<accession>A0A5P9NK10</accession>
<proteinExistence type="predicted"/>
<dbReference type="InterPro" id="IPR032466">
    <property type="entry name" value="Metal_Hydrolase"/>
</dbReference>
<keyword evidence="1" id="KW-0732">Signal</keyword>
<keyword evidence="4" id="KW-1185">Reference proteome</keyword>
<reference evidence="3 4" key="1">
    <citation type="submission" date="2019-02" db="EMBL/GenBank/DDBJ databases">
        <authorList>
            <person name="Li S.-H."/>
        </authorList>
    </citation>
    <scope>NUCLEOTIDE SEQUENCE [LARGE SCALE GENOMIC DNA]</scope>
    <source>
        <strain evidence="3 4">IMCC14385</strain>
    </source>
</reference>
<dbReference type="InterPro" id="IPR011059">
    <property type="entry name" value="Metal-dep_hydrolase_composite"/>
</dbReference>